<evidence type="ECO:0000313" key="2">
    <source>
        <dbReference type="Proteomes" id="UP000828048"/>
    </source>
</evidence>
<dbReference type="EMBL" id="CM037154">
    <property type="protein sequence ID" value="KAH7859464.1"/>
    <property type="molecule type" value="Genomic_DNA"/>
</dbReference>
<protein>
    <submittedName>
        <fullName evidence="1">Uncharacterized protein</fullName>
    </submittedName>
</protein>
<reference evidence="1 2" key="1">
    <citation type="journal article" date="2021" name="Hortic Res">
        <title>High-quality reference genome and annotation aids understanding of berry development for evergreen blueberry (Vaccinium darrowii).</title>
        <authorList>
            <person name="Yu J."/>
            <person name="Hulse-Kemp A.M."/>
            <person name="Babiker E."/>
            <person name="Staton M."/>
        </authorList>
    </citation>
    <scope>NUCLEOTIDE SEQUENCE [LARGE SCALE GENOMIC DNA]</scope>
    <source>
        <strain evidence="2">cv. NJ 8807/NJ 8810</strain>
        <tissue evidence="1">Young leaf</tissue>
    </source>
</reference>
<name>A0ACB7Z0W0_9ERIC</name>
<sequence>MRDGRYVMATPSSSSSSNFVIVIVYVALARADEACKMRRRLNESYTAVAQQSNTTQPPMNTSTKGGQHPKKSAAAIAAEVADRLAACPSSQSIMASVLSTFAAEEAKNAGLTMPSSAFSSFPTPSVNTFSNLLTTDPLSDTYQSLLVQQPTLQQTQTATSSQTRYHMVTTPSPQHFVQPSGVMVNSYSHVFPPLPPGPPPRPPPPPLPHMITQPQPPVLTTQQPPAPPSFHPVGLFQPPGMVYNGRPYQSSR</sequence>
<proteinExistence type="predicted"/>
<dbReference type="Proteomes" id="UP000828048">
    <property type="component" value="Chromosome 4"/>
</dbReference>
<accession>A0ACB7Z0W0</accession>
<gene>
    <name evidence="1" type="ORF">Vadar_001379</name>
</gene>
<evidence type="ECO:0000313" key="1">
    <source>
        <dbReference type="EMBL" id="KAH7859464.1"/>
    </source>
</evidence>
<comment type="caution">
    <text evidence="1">The sequence shown here is derived from an EMBL/GenBank/DDBJ whole genome shotgun (WGS) entry which is preliminary data.</text>
</comment>
<organism evidence="1 2">
    <name type="scientific">Vaccinium darrowii</name>
    <dbReference type="NCBI Taxonomy" id="229202"/>
    <lineage>
        <taxon>Eukaryota</taxon>
        <taxon>Viridiplantae</taxon>
        <taxon>Streptophyta</taxon>
        <taxon>Embryophyta</taxon>
        <taxon>Tracheophyta</taxon>
        <taxon>Spermatophyta</taxon>
        <taxon>Magnoliopsida</taxon>
        <taxon>eudicotyledons</taxon>
        <taxon>Gunneridae</taxon>
        <taxon>Pentapetalae</taxon>
        <taxon>asterids</taxon>
        <taxon>Ericales</taxon>
        <taxon>Ericaceae</taxon>
        <taxon>Vaccinioideae</taxon>
        <taxon>Vaccinieae</taxon>
        <taxon>Vaccinium</taxon>
    </lineage>
</organism>
<keyword evidence="2" id="KW-1185">Reference proteome</keyword>